<evidence type="ECO:0000259" key="2">
    <source>
        <dbReference type="Pfam" id="PF12706"/>
    </source>
</evidence>
<dbReference type="OrthoDB" id="9800940at2"/>
<dbReference type="InterPro" id="IPR036866">
    <property type="entry name" value="RibonucZ/Hydroxyglut_hydro"/>
</dbReference>
<dbReference type="PATRIC" id="fig|1300341.3.peg.3293"/>
<keyword evidence="3" id="KW-0378">Hydrolase</keyword>
<keyword evidence="1" id="KW-0732">Signal</keyword>
<dbReference type="PANTHER" id="PTHR42663">
    <property type="entry name" value="HYDROLASE C777.06C-RELATED-RELATED"/>
    <property type="match status" value="1"/>
</dbReference>
<dbReference type="STRING" id="1300341.I595_3145"/>
<evidence type="ECO:0000256" key="1">
    <source>
        <dbReference type="SAM" id="SignalP"/>
    </source>
</evidence>
<dbReference type="Proteomes" id="UP000050280">
    <property type="component" value="Unassembled WGS sequence"/>
</dbReference>
<feature type="domain" description="Metallo-beta-lactamase" evidence="2">
    <location>
        <begin position="74"/>
        <end position="272"/>
    </location>
</feature>
<evidence type="ECO:0000313" key="4">
    <source>
        <dbReference type="Proteomes" id="UP000050280"/>
    </source>
</evidence>
<proteinExistence type="predicted"/>
<dbReference type="AlphaFoldDB" id="A0A0P7AWD8"/>
<comment type="caution">
    <text evidence="3">The sequence shown here is derived from an EMBL/GenBank/DDBJ whole genome shotgun (WGS) entry which is preliminary data.</text>
</comment>
<dbReference type="Gene3D" id="3.60.15.10">
    <property type="entry name" value="Ribonuclease Z/Hydroxyacylglutathione hydrolase-like"/>
    <property type="match status" value="1"/>
</dbReference>
<gene>
    <name evidence="3" type="ORF">I595_3145</name>
</gene>
<keyword evidence="4" id="KW-1185">Reference proteome</keyword>
<feature type="signal peptide" evidence="1">
    <location>
        <begin position="1"/>
        <end position="18"/>
    </location>
</feature>
<dbReference type="GO" id="GO:0016787">
    <property type="term" value="F:hydrolase activity"/>
    <property type="evidence" value="ECO:0007669"/>
    <property type="project" value="UniProtKB-KW"/>
</dbReference>
<feature type="chain" id="PRO_5006135138" evidence="1">
    <location>
        <begin position="19"/>
        <end position="308"/>
    </location>
</feature>
<accession>A0A0P7AWD8</accession>
<sequence length="308" mass="34352">MRLLYLFLGILSFLQPCAQEKTGVSLIVLGTAQDGGSPHIGCTKSCCASLFKTPDHSRKVVALGIIDYDAKQSFLFEATPDMPAQLQLLQQQVAGTDNIPNAIFLTHAHIGHYTGLMYLGREALGAKQAPVYAMPKMADFLQTNGPWSQLVTVGNIKLLPLEKQTGIALTKNVEVTPITVPHRDEYSETVGFKIMGPNASVLFIPDIDKWAKWQSSIISQIKEVDYAFLDATFYNGEEINNRDISEIPHPFVIESMELFAALPRSEKSKIHFIHLNHTNPLWDTKSDAYKKVVSEGYRIAQYLEEIKL</sequence>
<organism evidence="3 4">
    <name type="scientific">Croceitalea dokdonensis DOKDO 023</name>
    <dbReference type="NCBI Taxonomy" id="1300341"/>
    <lineage>
        <taxon>Bacteria</taxon>
        <taxon>Pseudomonadati</taxon>
        <taxon>Bacteroidota</taxon>
        <taxon>Flavobacteriia</taxon>
        <taxon>Flavobacteriales</taxon>
        <taxon>Flavobacteriaceae</taxon>
        <taxon>Croceitalea</taxon>
    </lineage>
</organism>
<dbReference type="RefSeq" id="WP_083467620.1">
    <property type="nucleotide sequence ID" value="NZ_LDJX01000007.1"/>
</dbReference>
<name>A0A0P7AWD8_9FLAO</name>
<reference evidence="3 4" key="1">
    <citation type="submission" date="2015-09" db="EMBL/GenBank/DDBJ databases">
        <title>Genome sequence of the marine flavobacterium Croceitalea dokdonensis DOKDO 023 that contains proton- and sodium-pumping rhodopsins.</title>
        <authorList>
            <person name="Kwon S.-K."/>
            <person name="Lee H.K."/>
            <person name="Kwak M.-J."/>
            <person name="Kim J.F."/>
        </authorList>
    </citation>
    <scope>NUCLEOTIDE SEQUENCE [LARGE SCALE GENOMIC DNA]</scope>
    <source>
        <strain evidence="3 4">DOKDO 023</strain>
    </source>
</reference>
<dbReference type="Pfam" id="PF12706">
    <property type="entry name" value="Lactamase_B_2"/>
    <property type="match status" value="1"/>
</dbReference>
<dbReference type="PANTHER" id="PTHR42663:SF6">
    <property type="entry name" value="HYDROLASE C777.06C-RELATED"/>
    <property type="match status" value="1"/>
</dbReference>
<protein>
    <submittedName>
        <fullName evidence="3">Metal-dependent hydrolase</fullName>
    </submittedName>
</protein>
<evidence type="ECO:0000313" key="3">
    <source>
        <dbReference type="EMBL" id="KPM30649.1"/>
    </source>
</evidence>
<dbReference type="InterPro" id="IPR001279">
    <property type="entry name" value="Metallo-B-lactamas"/>
</dbReference>
<dbReference type="SUPFAM" id="SSF56281">
    <property type="entry name" value="Metallo-hydrolase/oxidoreductase"/>
    <property type="match status" value="1"/>
</dbReference>
<dbReference type="EMBL" id="LDJX01000007">
    <property type="protein sequence ID" value="KPM30649.1"/>
    <property type="molecule type" value="Genomic_DNA"/>
</dbReference>